<evidence type="ECO:0000313" key="3">
    <source>
        <dbReference type="Proteomes" id="UP000244722"/>
    </source>
</evidence>
<organism evidence="2 3">
    <name type="scientific">Tuber borchii</name>
    <name type="common">White truffle</name>
    <dbReference type="NCBI Taxonomy" id="42251"/>
    <lineage>
        <taxon>Eukaryota</taxon>
        <taxon>Fungi</taxon>
        <taxon>Dikarya</taxon>
        <taxon>Ascomycota</taxon>
        <taxon>Pezizomycotina</taxon>
        <taxon>Pezizomycetes</taxon>
        <taxon>Pezizales</taxon>
        <taxon>Tuberaceae</taxon>
        <taxon>Tuber</taxon>
    </lineage>
</organism>
<evidence type="ECO:0000256" key="1">
    <source>
        <dbReference type="SAM" id="MobiDB-lite"/>
    </source>
</evidence>
<accession>A0A2T6ZY36</accession>
<sequence length="417" mass="46316">MGKKRGRKGRTGNTDLAPVIPPPEPSLTPSTSTNIKTWREYLIGEGLVSEQVLERKIKAFPMKSERAKDYRDNLADNLSNFEQHIVEGFNLEEVTATAWKVSPHEAKIPNFEVNNEPTLKVLSGRNCYVLDGTDKREILAVKVATNGPPGVDTPIIPVALRQSIEDGIYRYLCSNPCCKEDATRHRSQAVPASPSTNNPPSPVKNEHSIQPFNLSSLHNIQENSNSSSQPPSSSSNPALHRPGGPANPVPPNLGRCHHIHAYTAAQLDKKIKNIKLGQSPSETWNGSRDRINSFHQFLDTMKPLTTLVQGVFKVTNPDMYNKYDRVYKALPKNNVEKEMKDCLGIWTSRGLVLDTMSDIHLDLRDVCKGFCAIIPFGPFEGGNICLPRLGISIPVGPGMLKIIFHLYFHSNTNLRNM</sequence>
<dbReference type="EMBL" id="NESQ01000066">
    <property type="protein sequence ID" value="PUU80384.1"/>
    <property type="molecule type" value="Genomic_DNA"/>
</dbReference>
<dbReference type="OrthoDB" id="4638065at2759"/>
<evidence type="ECO:0000313" key="2">
    <source>
        <dbReference type="EMBL" id="PUU80384.1"/>
    </source>
</evidence>
<keyword evidence="3" id="KW-1185">Reference proteome</keyword>
<proteinExistence type="predicted"/>
<feature type="region of interest" description="Disordered" evidence="1">
    <location>
        <begin position="184"/>
        <end position="208"/>
    </location>
</feature>
<comment type="caution">
    <text evidence="2">The sequence shown here is derived from an EMBL/GenBank/DDBJ whole genome shotgun (WGS) entry which is preliminary data.</text>
</comment>
<feature type="compositionally biased region" description="Basic residues" evidence="1">
    <location>
        <begin position="1"/>
        <end position="10"/>
    </location>
</feature>
<protein>
    <submittedName>
        <fullName evidence="2">Uncharacterized protein</fullName>
    </submittedName>
</protein>
<gene>
    <name evidence="2" type="ORF">B9Z19DRAFT_1063475</name>
</gene>
<feature type="region of interest" description="Disordered" evidence="1">
    <location>
        <begin position="220"/>
        <end position="255"/>
    </location>
</feature>
<dbReference type="Gene3D" id="3.60.130.30">
    <property type="match status" value="1"/>
</dbReference>
<dbReference type="AlphaFoldDB" id="A0A2T6ZY36"/>
<reference evidence="2 3" key="1">
    <citation type="submission" date="2017-04" db="EMBL/GenBank/DDBJ databases">
        <title>Draft genome sequence of Tuber borchii Vittad., a whitish edible truffle.</title>
        <authorList>
            <consortium name="DOE Joint Genome Institute"/>
            <person name="Murat C."/>
            <person name="Kuo A."/>
            <person name="Barry K.W."/>
            <person name="Clum A."/>
            <person name="Dockter R.B."/>
            <person name="Fauchery L."/>
            <person name="Iotti M."/>
            <person name="Kohler A."/>
            <person name="Labutti K."/>
            <person name="Lindquist E.A."/>
            <person name="Lipzen A."/>
            <person name="Ohm R.A."/>
            <person name="Wang M."/>
            <person name="Grigoriev I.V."/>
            <person name="Zambonelli A."/>
            <person name="Martin F.M."/>
        </authorList>
    </citation>
    <scope>NUCLEOTIDE SEQUENCE [LARGE SCALE GENOMIC DNA]</scope>
    <source>
        <strain evidence="2 3">Tbo3840</strain>
    </source>
</reference>
<dbReference type="Proteomes" id="UP000244722">
    <property type="component" value="Unassembled WGS sequence"/>
</dbReference>
<dbReference type="STRING" id="42251.A0A2T6ZY36"/>
<feature type="compositionally biased region" description="Low complexity" evidence="1">
    <location>
        <begin position="223"/>
        <end position="237"/>
    </location>
</feature>
<name>A0A2T6ZY36_TUBBO</name>
<feature type="region of interest" description="Disordered" evidence="1">
    <location>
        <begin position="1"/>
        <end position="32"/>
    </location>
</feature>